<dbReference type="EMBL" id="KF214631">
    <property type="protein sequence ID" value="AGW07360.1"/>
    <property type="molecule type" value="Genomic_DNA"/>
</dbReference>
<protein>
    <submittedName>
        <fullName evidence="2">Uncharacterized protein</fullName>
    </submittedName>
</protein>
<accession>U3MLL4</accession>
<gene>
    <name evidence="2" type="primary">orf108</name>
</gene>
<feature type="transmembrane region" description="Helical" evidence="1">
    <location>
        <begin position="21"/>
        <end position="38"/>
    </location>
</feature>
<evidence type="ECO:0000313" key="2">
    <source>
        <dbReference type="EMBL" id="AGW07360.1"/>
    </source>
</evidence>
<feature type="transmembrane region" description="Helical" evidence="1">
    <location>
        <begin position="44"/>
        <end position="65"/>
    </location>
</feature>
<keyword evidence="1" id="KW-0472">Membrane</keyword>
<geneLocation type="mitochondrion" evidence="2"/>
<dbReference type="GeneID" id="17046944"/>
<proteinExistence type="predicted"/>
<keyword evidence="1" id="KW-1133">Transmembrane helix</keyword>
<reference evidence="2" key="1">
    <citation type="submission" date="2013-06" db="EMBL/GenBank/DDBJ databases">
        <authorList>
            <person name="Hegedusova E."/>
            <person name="Pfeiffer I."/>
            <person name="Brejova B."/>
            <person name="Nosek J."/>
        </authorList>
    </citation>
    <scope>NUCLEOTIDE SEQUENCE</scope>
    <source>
        <strain evidence="2">NRRL Y-27737</strain>
    </source>
</reference>
<organism evidence="2">
    <name type="scientific">Candida bohioensis</name>
    <dbReference type="NCBI Taxonomy" id="561986"/>
    <lineage>
        <taxon>Eukaryota</taxon>
        <taxon>Fungi</taxon>
        <taxon>Dikarya</taxon>
        <taxon>Ascomycota</taxon>
        <taxon>Saccharomycotina</taxon>
        <taxon>Pichiomycetes</taxon>
        <taxon>Debaryomycetaceae</taxon>
        <taxon>Candida/Lodderomyces clade</taxon>
        <taxon>Candida</taxon>
    </lineage>
</organism>
<dbReference type="AlphaFoldDB" id="U3MLL4"/>
<keyword evidence="1" id="KW-0812">Transmembrane</keyword>
<keyword evidence="2" id="KW-0496">Mitochondrion</keyword>
<sequence length="108" mass="13633">MYYIFINNLIMYNHKYMYEYMLSYYLRYTASTTTWVVTAHNNTYIILFRLLYFMYIEMYTNYMIIFNGYKHMMMKYHHPRHTLRYGVGQVYTSNNNMYLSYIMLYIYT</sequence>
<name>U3MLL4_9ASCO</name>
<evidence type="ECO:0000256" key="1">
    <source>
        <dbReference type="SAM" id="Phobius"/>
    </source>
</evidence>
<dbReference type="RefSeq" id="YP_008578714.1">
    <property type="nucleotide sequence ID" value="NC_022434.1"/>
</dbReference>